<feature type="compositionally biased region" description="Low complexity" evidence="1">
    <location>
        <begin position="13"/>
        <end position="22"/>
    </location>
</feature>
<evidence type="ECO:0000313" key="2">
    <source>
        <dbReference type="EMBL" id="EGO26920.1"/>
    </source>
</evidence>
<dbReference type="GeneID" id="18818763"/>
<reference evidence="2" key="1">
    <citation type="submission" date="2011-04" db="EMBL/GenBank/DDBJ databases">
        <title>Evolution of plant cell wall degrading machinery underlies the functional diversity of forest fungi.</title>
        <authorList>
            <consortium name="US DOE Joint Genome Institute (JGI-PGF)"/>
            <person name="Eastwood D.C."/>
            <person name="Floudas D."/>
            <person name="Binder M."/>
            <person name="Majcherczyk A."/>
            <person name="Schneider P."/>
            <person name="Aerts A."/>
            <person name="Asiegbu F.O."/>
            <person name="Baker S.E."/>
            <person name="Barry K."/>
            <person name="Bendiksby M."/>
            <person name="Blumentritt M."/>
            <person name="Coutinho P.M."/>
            <person name="Cullen D."/>
            <person name="Cullen D."/>
            <person name="Gathman A."/>
            <person name="Goodell B."/>
            <person name="Henrissat B."/>
            <person name="Ihrmark K."/>
            <person name="Kauserud H."/>
            <person name="Kohler A."/>
            <person name="LaButti K."/>
            <person name="Lapidus A."/>
            <person name="Lavin J.L."/>
            <person name="Lee Y.-H."/>
            <person name="Lindquist E."/>
            <person name="Lilly W."/>
            <person name="Lucas S."/>
            <person name="Morin E."/>
            <person name="Murat C."/>
            <person name="Oguiza J.A."/>
            <person name="Park J."/>
            <person name="Pisabarro A.G."/>
            <person name="Riley R."/>
            <person name="Rosling A."/>
            <person name="Salamov A."/>
            <person name="Schmidt O."/>
            <person name="Schmutz J."/>
            <person name="Skrede I."/>
            <person name="Stenlid J."/>
            <person name="Wiebenga A."/>
            <person name="Xie X."/>
            <person name="Kues U."/>
            <person name="Hibbett D.S."/>
            <person name="Hoffmeister D."/>
            <person name="Hogberg N."/>
            <person name="Martin F."/>
            <person name="Grigoriev I.V."/>
            <person name="Watkinson S.C."/>
        </authorList>
    </citation>
    <scope>NUCLEOTIDE SEQUENCE</scope>
    <source>
        <strain evidence="2">S7.9</strain>
    </source>
</reference>
<gene>
    <name evidence="2" type="ORF">SERLADRAFT_464539</name>
</gene>
<proteinExistence type="predicted"/>
<organism>
    <name type="scientific">Serpula lacrymans var. lacrymans (strain S7.9)</name>
    <name type="common">Dry rot fungus</name>
    <dbReference type="NCBI Taxonomy" id="578457"/>
    <lineage>
        <taxon>Eukaryota</taxon>
        <taxon>Fungi</taxon>
        <taxon>Dikarya</taxon>
        <taxon>Basidiomycota</taxon>
        <taxon>Agaricomycotina</taxon>
        <taxon>Agaricomycetes</taxon>
        <taxon>Agaricomycetidae</taxon>
        <taxon>Boletales</taxon>
        <taxon>Coniophorineae</taxon>
        <taxon>Serpulaceae</taxon>
        <taxon>Serpula</taxon>
    </lineage>
</organism>
<dbReference type="HOGENOM" id="CLU_1691054_0_0_1"/>
<name>F8NSE2_SERL9</name>
<protein>
    <submittedName>
        <fullName evidence="2">Uncharacterized protein</fullName>
    </submittedName>
</protein>
<accession>F8NSE2</accession>
<dbReference type="Proteomes" id="UP000008064">
    <property type="component" value="Unassembled WGS sequence"/>
</dbReference>
<evidence type="ECO:0000256" key="1">
    <source>
        <dbReference type="SAM" id="MobiDB-lite"/>
    </source>
</evidence>
<dbReference type="RefSeq" id="XP_007317093.1">
    <property type="nucleotide sequence ID" value="XM_007317031.1"/>
</dbReference>
<dbReference type="EMBL" id="GL945432">
    <property type="protein sequence ID" value="EGO26920.1"/>
    <property type="molecule type" value="Genomic_DNA"/>
</dbReference>
<dbReference type="KEGG" id="sla:SERLADRAFT_464539"/>
<feature type="non-terminal residue" evidence="2">
    <location>
        <position position="156"/>
    </location>
</feature>
<dbReference type="AlphaFoldDB" id="F8NSE2"/>
<feature type="region of interest" description="Disordered" evidence="1">
    <location>
        <begin position="1"/>
        <end position="36"/>
    </location>
</feature>
<sequence length="156" mass="16974">MSLENILLPPASPAQSFSSFDVSPDDDPATNNRLGHITSNGELSGGQIRTALSDIVSSLISTSLFREADPFDPDGDLNAISFLDGQYYQLPTHIATPAYFFAAYQPELSCFPSSFMDFDGPLPDLVYPQEDQLLAEPSPNVSLSGWIPPTGEDWQE</sequence>